<sequence>MQRSMRRRMTRWTITTGAAVLTALLLTGCGQQALQDLKEAAAREAAASNQASDQAFEQASDPPKSVSPEVLESLLRKHDGLQSVFRQHGVRPLGSGMNERGAYLEVRRIGEHDRTLTEREIEAFRQSVYKAAGGRFPLKITVRTLAAQPDMTGRVTAIDGEGRLLIVSTDRFLEQERTRPDAAWYRMADDAEMTADGRRLQAAEIPIGSAVQAWSEGMMLTSYPGQTTGLRLVVKAPDTETGDAQGTVTGLSMSGEGVNAMHTIGINGVTYRLLASARVWEKGGQVGFSELKEGRRAKVWFSGLEIGERKTVSQIVLLDGE</sequence>
<evidence type="ECO:0000313" key="4">
    <source>
        <dbReference type="Proteomes" id="UP000006620"/>
    </source>
</evidence>
<evidence type="ECO:0000313" key="3">
    <source>
        <dbReference type="EMBL" id="AEI41759.1"/>
    </source>
</evidence>
<feature type="region of interest" description="Disordered" evidence="1">
    <location>
        <begin position="45"/>
        <end position="67"/>
    </location>
</feature>
<evidence type="ECO:0008006" key="5">
    <source>
        <dbReference type="Google" id="ProtNLM"/>
    </source>
</evidence>
<dbReference type="RefSeq" id="WP_013916918.1">
    <property type="nucleotide sequence ID" value="NC_015690.1"/>
</dbReference>
<reference evidence="3 4" key="2">
    <citation type="journal article" date="2013" name="Genome Announc.">
        <title>Genome Sequence of Growth-Improving Paenibacillus mucilaginosus Strain KNP414.</title>
        <authorList>
            <person name="Lu J.J."/>
            <person name="Wang J.F."/>
            <person name="Hu X.F."/>
        </authorList>
    </citation>
    <scope>NUCLEOTIDE SEQUENCE [LARGE SCALE GENOMIC DNA]</scope>
    <source>
        <strain evidence="3 4">KNP414</strain>
    </source>
</reference>
<dbReference type="PROSITE" id="PS51257">
    <property type="entry name" value="PROKAR_LIPOPROTEIN"/>
    <property type="match status" value="1"/>
</dbReference>
<name>F8FD99_PAEMK</name>
<dbReference type="PATRIC" id="fig|1036673.3.peg.2942"/>
<reference evidence="4" key="1">
    <citation type="submission" date="2011-06" db="EMBL/GenBank/DDBJ databases">
        <title>Complete genome sequence of Paenibacillus mucilaginosus KNP414.</title>
        <authorList>
            <person name="Wang J."/>
            <person name="Hu S."/>
            <person name="Hu X."/>
            <person name="Zhang B."/>
            <person name="Dong D."/>
            <person name="Zhang S."/>
            <person name="Zhao K."/>
            <person name="Wu D."/>
        </authorList>
    </citation>
    <scope>NUCLEOTIDE SEQUENCE [LARGE SCALE GENOMIC DNA]</scope>
    <source>
        <strain evidence="4">KNP414</strain>
    </source>
</reference>
<evidence type="ECO:0000256" key="2">
    <source>
        <dbReference type="SAM" id="SignalP"/>
    </source>
</evidence>
<keyword evidence="2" id="KW-0732">Signal</keyword>
<evidence type="ECO:0000256" key="1">
    <source>
        <dbReference type="SAM" id="MobiDB-lite"/>
    </source>
</evidence>
<dbReference type="Proteomes" id="UP000006620">
    <property type="component" value="Chromosome"/>
</dbReference>
<feature type="compositionally biased region" description="Polar residues" evidence="1">
    <location>
        <begin position="48"/>
        <end position="57"/>
    </location>
</feature>
<dbReference type="EMBL" id="CP002869">
    <property type="protein sequence ID" value="AEI41759.1"/>
    <property type="molecule type" value="Genomic_DNA"/>
</dbReference>
<proteinExistence type="predicted"/>
<feature type="signal peptide" evidence="2">
    <location>
        <begin position="1"/>
        <end position="33"/>
    </location>
</feature>
<gene>
    <name evidence="3" type="ordered locus">KNP414_03201</name>
</gene>
<protein>
    <recommendedName>
        <fullName evidence="5">Lipoprotein</fullName>
    </recommendedName>
</protein>
<feature type="chain" id="PRO_5039372836" description="Lipoprotein" evidence="2">
    <location>
        <begin position="34"/>
        <end position="321"/>
    </location>
</feature>
<organism evidence="3 4">
    <name type="scientific">Paenibacillus mucilaginosus (strain KNP414)</name>
    <dbReference type="NCBI Taxonomy" id="1036673"/>
    <lineage>
        <taxon>Bacteria</taxon>
        <taxon>Bacillati</taxon>
        <taxon>Bacillota</taxon>
        <taxon>Bacilli</taxon>
        <taxon>Bacillales</taxon>
        <taxon>Paenibacillaceae</taxon>
        <taxon>Paenibacillus</taxon>
    </lineage>
</organism>
<dbReference type="HOGENOM" id="CLU_888075_0_0_9"/>
<accession>F8FD99</accession>
<dbReference type="AlphaFoldDB" id="F8FD99"/>
<dbReference type="KEGG" id="pms:KNP414_03201"/>